<feature type="compositionally biased region" description="Low complexity" evidence="1">
    <location>
        <begin position="203"/>
        <end position="212"/>
    </location>
</feature>
<organism evidence="2 3">
    <name type="scientific">Trichobilharzia regenti</name>
    <name type="common">Nasal bird schistosome</name>
    <dbReference type="NCBI Taxonomy" id="157069"/>
    <lineage>
        <taxon>Eukaryota</taxon>
        <taxon>Metazoa</taxon>
        <taxon>Spiralia</taxon>
        <taxon>Lophotrochozoa</taxon>
        <taxon>Platyhelminthes</taxon>
        <taxon>Trematoda</taxon>
        <taxon>Digenea</taxon>
        <taxon>Strigeidida</taxon>
        <taxon>Schistosomatoidea</taxon>
        <taxon>Schistosomatidae</taxon>
        <taxon>Trichobilharzia</taxon>
    </lineage>
</organism>
<evidence type="ECO:0000313" key="2">
    <source>
        <dbReference type="Proteomes" id="UP000050795"/>
    </source>
</evidence>
<dbReference type="WBParaSite" id="TREG1_118340.1">
    <property type="protein sequence ID" value="TREG1_118340.1"/>
    <property type="gene ID" value="TREG1_118340"/>
</dbReference>
<keyword evidence="2" id="KW-1185">Reference proteome</keyword>
<feature type="region of interest" description="Disordered" evidence="1">
    <location>
        <begin position="240"/>
        <end position="277"/>
    </location>
</feature>
<accession>A0AA85IYR7</accession>
<evidence type="ECO:0000256" key="1">
    <source>
        <dbReference type="SAM" id="MobiDB-lite"/>
    </source>
</evidence>
<reference evidence="3" key="2">
    <citation type="submission" date="2023-11" db="UniProtKB">
        <authorList>
            <consortium name="WormBaseParasite"/>
        </authorList>
    </citation>
    <scope>IDENTIFICATION</scope>
</reference>
<dbReference type="AlphaFoldDB" id="A0AA85IYR7"/>
<sequence length="277" mass="31515">MADYPQDALPKLFPEECAPTLPSIPPLPRPPMFQPSSDYPCWKSRMLAFLDIAPASHHFIHVINSLSDDAYALAYAAGFSNTNPMRTNWEILDRCFNLRRSSQHTMLRFYSRRQSPGESFLDYLHALQLLAAGLDCHKDLPSRDQAVCTRFVEGMTPGELRTHLRRQLPTSTVELQQIILHFMDAENDYTPTPSSSRCPLPTVPTAATTTPVRSDRSRSQLRSNEDATRGCYYCQRYGKKARKCGHNRQPDRKRNGDVASLEQEEDQLSKLVINDDN</sequence>
<reference evidence="2" key="1">
    <citation type="submission" date="2022-06" db="EMBL/GenBank/DDBJ databases">
        <authorList>
            <person name="Berger JAMES D."/>
            <person name="Berger JAMES D."/>
        </authorList>
    </citation>
    <scope>NUCLEOTIDE SEQUENCE [LARGE SCALE GENOMIC DNA]</scope>
</reference>
<protein>
    <recommendedName>
        <fullName evidence="4">CCHC-type domain-containing protein</fullName>
    </recommendedName>
</protein>
<dbReference type="Proteomes" id="UP000050795">
    <property type="component" value="Unassembled WGS sequence"/>
</dbReference>
<feature type="region of interest" description="Disordered" evidence="1">
    <location>
        <begin position="190"/>
        <end position="224"/>
    </location>
</feature>
<feature type="compositionally biased region" description="Basic and acidic residues" evidence="1">
    <location>
        <begin position="213"/>
        <end position="224"/>
    </location>
</feature>
<proteinExistence type="predicted"/>
<evidence type="ECO:0008006" key="4">
    <source>
        <dbReference type="Google" id="ProtNLM"/>
    </source>
</evidence>
<evidence type="ECO:0000313" key="3">
    <source>
        <dbReference type="WBParaSite" id="TREG1_118340.1"/>
    </source>
</evidence>
<name>A0AA85IYR7_TRIRE</name>